<keyword evidence="2" id="KW-1185">Reference proteome</keyword>
<evidence type="ECO:0000313" key="1">
    <source>
        <dbReference type="EMBL" id="KAL3571698.1"/>
    </source>
</evidence>
<reference evidence="1 2" key="1">
    <citation type="journal article" date="2024" name="Plant Biotechnol. J.">
        <title>Genome and CRISPR/Cas9 system of a widespread forest tree (Populus alba) in the world.</title>
        <authorList>
            <person name="Liu Y.J."/>
            <person name="Jiang P.F."/>
            <person name="Han X.M."/>
            <person name="Li X.Y."/>
            <person name="Wang H.M."/>
            <person name="Wang Y.J."/>
            <person name="Wang X.X."/>
            <person name="Zeng Q.Y."/>
        </authorList>
    </citation>
    <scope>NUCLEOTIDE SEQUENCE [LARGE SCALE GENOMIC DNA]</scope>
    <source>
        <strain evidence="2">cv. PAL-ZL1</strain>
    </source>
</reference>
<name>A0ACC4B1F6_POPAL</name>
<accession>A0ACC4B1F6</accession>
<comment type="caution">
    <text evidence="1">The sequence shown here is derived from an EMBL/GenBank/DDBJ whole genome shotgun (WGS) entry which is preliminary data.</text>
</comment>
<gene>
    <name evidence="1" type="ORF">D5086_025602</name>
</gene>
<dbReference type="Proteomes" id="UP000309997">
    <property type="component" value="Unassembled WGS sequence"/>
</dbReference>
<sequence length="85" mass="10195">MWDQKKMAFFVNASPAPRQFQKIQNHRVKYTDDESELALSKQTCRNRKQMIQFNKCNVISKRVSRHSVNSMRNAYITRYRIPEIS</sequence>
<dbReference type="EMBL" id="RCHU02000014">
    <property type="protein sequence ID" value="KAL3571698.1"/>
    <property type="molecule type" value="Genomic_DNA"/>
</dbReference>
<evidence type="ECO:0000313" key="2">
    <source>
        <dbReference type="Proteomes" id="UP000309997"/>
    </source>
</evidence>
<proteinExistence type="predicted"/>
<organism evidence="1 2">
    <name type="scientific">Populus alba</name>
    <name type="common">White poplar</name>
    <dbReference type="NCBI Taxonomy" id="43335"/>
    <lineage>
        <taxon>Eukaryota</taxon>
        <taxon>Viridiplantae</taxon>
        <taxon>Streptophyta</taxon>
        <taxon>Embryophyta</taxon>
        <taxon>Tracheophyta</taxon>
        <taxon>Spermatophyta</taxon>
        <taxon>Magnoliopsida</taxon>
        <taxon>eudicotyledons</taxon>
        <taxon>Gunneridae</taxon>
        <taxon>Pentapetalae</taxon>
        <taxon>rosids</taxon>
        <taxon>fabids</taxon>
        <taxon>Malpighiales</taxon>
        <taxon>Salicaceae</taxon>
        <taxon>Saliceae</taxon>
        <taxon>Populus</taxon>
    </lineage>
</organism>
<protein>
    <submittedName>
        <fullName evidence="1">Uncharacterized protein</fullName>
    </submittedName>
</protein>